<dbReference type="Gene3D" id="3.80.10.10">
    <property type="entry name" value="Ribonuclease Inhibitor"/>
    <property type="match status" value="2"/>
</dbReference>
<dbReference type="GO" id="GO:0005615">
    <property type="term" value="C:extracellular space"/>
    <property type="evidence" value="ECO:0007669"/>
    <property type="project" value="TreeGrafter"/>
</dbReference>
<name>A0A8C1ZNM0_CYPCA</name>
<dbReference type="Proteomes" id="UP000694700">
    <property type="component" value="Unplaced"/>
</dbReference>
<proteinExistence type="predicted"/>
<accession>A0A8C1ZNM0</accession>
<dbReference type="SUPFAM" id="SSF52058">
    <property type="entry name" value="L domain-like"/>
    <property type="match status" value="1"/>
</dbReference>
<dbReference type="InterPro" id="IPR050333">
    <property type="entry name" value="SLRP"/>
</dbReference>
<sequence length="292" mass="33380">MTPTHILTPPSLHLLSGVLVLSQDYEVDYLDFDTDDSSPEVPQLSAIPNVPRHIRHLYIQHNDVEEITSKPFINATSLREINLNIPSPLPKTLKRFHLSFNKISKIPADATRDNRLTVAGIKGKILSGMKSLMQINMCNNKLKSMPTDLPESIQQISLENNSIASIPEGYFKKTPNLLSLRMPHNKLKSVAYSAFNLSKLMETLEHLYLNHNDFKDLNISLMCPSLDLGNPNMLTYIRLDNNKLRGPVDYYAYRCFPRLIFYGNQRKDDEEDSETKKYVKPKRPKATIDLID</sequence>
<dbReference type="InterPro" id="IPR001611">
    <property type="entry name" value="Leu-rich_rpt"/>
</dbReference>
<keyword evidence="1" id="KW-0433">Leucine-rich repeat</keyword>
<feature type="region of interest" description="Disordered" evidence="3">
    <location>
        <begin position="269"/>
        <end position="292"/>
    </location>
</feature>
<evidence type="ECO:0000256" key="3">
    <source>
        <dbReference type="SAM" id="MobiDB-lite"/>
    </source>
</evidence>
<dbReference type="AlphaFoldDB" id="A0A8C1ZNM0"/>
<dbReference type="PANTHER" id="PTHR45712:SF22">
    <property type="entry name" value="INSULIN-LIKE GROWTH FACTOR-BINDING PROTEIN COMPLEX ACID LABILE SUBUNIT"/>
    <property type="match status" value="1"/>
</dbReference>
<reference evidence="4" key="1">
    <citation type="submission" date="2025-08" db="UniProtKB">
        <authorList>
            <consortium name="Ensembl"/>
        </authorList>
    </citation>
    <scope>IDENTIFICATION</scope>
</reference>
<evidence type="ECO:0000256" key="1">
    <source>
        <dbReference type="ARBA" id="ARBA00022614"/>
    </source>
</evidence>
<dbReference type="Pfam" id="PF13855">
    <property type="entry name" value="LRR_8"/>
    <property type="match status" value="1"/>
</dbReference>
<organism evidence="4 5">
    <name type="scientific">Cyprinus carpio</name>
    <name type="common">Common carp</name>
    <dbReference type="NCBI Taxonomy" id="7962"/>
    <lineage>
        <taxon>Eukaryota</taxon>
        <taxon>Metazoa</taxon>
        <taxon>Chordata</taxon>
        <taxon>Craniata</taxon>
        <taxon>Vertebrata</taxon>
        <taxon>Euteleostomi</taxon>
        <taxon>Actinopterygii</taxon>
        <taxon>Neopterygii</taxon>
        <taxon>Teleostei</taxon>
        <taxon>Ostariophysi</taxon>
        <taxon>Cypriniformes</taxon>
        <taxon>Cyprinidae</taxon>
        <taxon>Cyprininae</taxon>
        <taxon>Cyprinus</taxon>
    </lineage>
</organism>
<evidence type="ECO:0000313" key="4">
    <source>
        <dbReference type="Ensembl" id="ENSCCRP00015093055.1"/>
    </source>
</evidence>
<evidence type="ECO:0000256" key="2">
    <source>
        <dbReference type="ARBA" id="ARBA00022737"/>
    </source>
</evidence>
<dbReference type="PANTHER" id="PTHR45712">
    <property type="entry name" value="AGAP008170-PA"/>
    <property type="match status" value="1"/>
</dbReference>
<protein>
    <submittedName>
        <fullName evidence="4">Osteomodulin</fullName>
    </submittedName>
</protein>
<dbReference type="InterPro" id="IPR032675">
    <property type="entry name" value="LRR_dom_sf"/>
</dbReference>
<keyword evidence="2" id="KW-0677">Repeat</keyword>
<dbReference type="Ensembl" id="ENSCCRT00015096038.1">
    <property type="protein sequence ID" value="ENSCCRP00015093055.1"/>
    <property type="gene ID" value="ENSCCRG00015037502.1"/>
</dbReference>
<evidence type="ECO:0000313" key="5">
    <source>
        <dbReference type="Proteomes" id="UP000694700"/>
    </source>
</evidence>